<keyword evidence="6" id="KW-0862">Zinc</keyword>
<keyword evidence="3" id="KW-0677">Repeat</keyword>
<dbReference type="InterPro" id="IPR002867">
    <property type="entry name" value="IBR_dom"/>
</dbReference>
<keyword evidence="5" id="KW-0833">Ubl conjugation pathway</keyword>
<dbReference type="InterPro" id="IPR044066">
    <property type="entry name" value="TRIAD_supradom"/>
</dbReference>
<keyword evidence="9" id="KW-1185">Reference proteome</keyword>
<protein>
    <recommendedName>
        <fullName evidence="7">RING-type domain-containing protein</fullName>
    </recommendedName>
</protein>
<accession>A0AAW0NUZ0</accession>
<proteinExistence type="predicted"/>
<evidence type="ECO:0000259" key="7">
    <source>
        <dbReference type="PROSITE" id="PS51873"/>
    </source>
</evidence>
<organism evidence="8 9">
    <name type="scientific">Mugilogobius chulae</name>
    <name type="common">yellowstripe goby</name>
    <dbReference type="NCBI Taxonomy" id="88201"/>
    <lineage>
        <taxon>Eukaryota</taxon>
        <taxon>Metazoa</taxon>
        <taxon>Chordata</taxon>
        <taxon>Craniata</taxon>
        <taxon>Vertebrata</taxon>
        <taxon>Euteleostomi</taxon>
        <taxon>Actinopterygii</taxon>
        <taxon>Neopterygii</taxon>
        <taxon>Teleostei</taxon>
        <taxon>Neoteleostei</taxon>
        <taxon>Acanthomorphata</taxon>
        <taxon>Gobiaria</taxon>
        <taxon>Gobiiformes</taxon>
        <taxon>Gobioidei</taxon>
        <taxon>Gobiidae</taxon>
        <taxon>Gobionellinae</taxon>
        <taxon>Mugilogobius</taxon>
    </lineage>
</organism>
<evidence type="ECO:0000256" key="5">
    <source>
        <dbReference type="ARBA" id="ARBA00022786"/>
    </source>
</evidence>
<name>A0AAW0NUZ0_9GOBI</name>
<comment type="caution">
    <text evidence="8">The sequence shown here is derived from an EMBL/GenBank/DDBJ whole genome shotgun (WGS) entry which is preliminary data.</text>
</comment>
<evidence type="ECO:0000313" key="8">
    <source>
        <dbReference type="EMBL" id="KAK7909624.1"/>
    </source>
</evidence>
<dbReference type="GO" id="GO:0016740">
    <property type="term" value="F:transferase activity"/>
    <property type="evidence" value="ECO:0007669"/>
    <property type="project" value="UniProtKB-KW"/>
</dbReference>
<dbReference type="AlphaFoldDB" id="A0AAW0NUZ0"/>
<dbReference type="Pfam" id="PF01485">
    <property type="entry name" value="IBR"/>
    <property type="match status" value="1"/>
</dbReference>
<dbReference type="SMART" id="SM00647">
    <property type="entry name" value="IBR"/>
    <property type="match status" value="1"/>
</dbReference>
<evidence type="ECO:0000313" key="9">
    <source>
        <dbReference type="Proteomes" id="UP001460270"/>
    </source>
</evidence>
<evidence type="ECO:0000256" key="3">
    <source>
        <dbReference type="ARBA" id="ARBA00022737"/>
    </source>
</evidence>
<evidence type="ECO:0000256" key="6">
    <source>
        <dbReference type="ARBA" id="ARBA00022833"/>
    </source>
</evidence>
<gene>
    <name evidence="8" type="ORF">WMY93_014308</name>
</gene>
<keyword evidence="1" id="KW-0808">Transferase</keyword>
<keyword evidence="4" id="KW-0863">Zinc-finger</keyword>
<evidence type="ECO:0000256" key="1">
    <source>
        <dbReference type="ARBA" id="ARBA00022679"/>
    </source>
</evidence>
<sequence length="286" mass="32622">MGTAQSRTRHPTRWHIQEAQNEVVEKKYDPNDDTMTFVEGEDEMDFLCHGYTSLRARMSCGHTVTPMSLTDWCLNQLKEGATSFICGNCAAKWSYKEVRKMALLTQEEAKYYEDKLFSNKVKGNPNFKLCPGCKCRVEREDTNNLCVTCPKCTASKNKAYRFCWQCLKEWKGPVPVSDHCENEDCCNQKICVLRNCPVVNFKDVQGVNDCPSIRACPSCGELLEHSGIKCKFLVCKKCKAKFCFVCLKLFPECQNYFELCLCGIAPRQTSIPEWDGKIANNAKVEE</sequence>
<evidence type="ECO:0000256" key="4">
    <source>
        <dbReference type="ARBA" id="ARBA00022771"/>
    </source>
</evidence>
<dbReference type="EMBL" id="JBBPFD010000010">
    <property type="protein sequence ID" value="KAK7909624.1"/>
    <property type="molecule type" value="Genomic_DNA"/>
</dbReference>
<feature type="domain" description="RING-type" evidence="7">
    <location>
        <begin position="38"/>
        <end position="264"/>
    </location>
</feature>
<dbReference type="GO" id="GO:0008270">
    <property type="term" value="F:zinc ion binding"/>
    <property type="evidence" value="ECO:0007669"/>
    <property type="project" value="UniProtKB-KW"/>
</dbReference>
<dbReference type="Proteomes" id="UP001460270">
    <property type="component" value="Unassembled WGS sequence"/>
</dbReference>
<keyword evidence="2" id="KW-0479">Metal-binding</keyword>
<dbReference type="SUPFAM" id="SSF57850">
    <property type="entry name" value="RING/U-box"/>
    <property type="match status" value="2"/>
</dbReference>
<dbReference type="PROSITE" id="PS51873">
    <property type="entry name" value="TRIAD"/>
    <property type="match status" value="1"/>
</dbReference>
<reference evidence="9" key="1">
    <citation type="submission" date="2024-04" db="EMBL/GenBank/DDBJ databases">
        <title>Salinicola lusitanus LLJ914,a marine bacterium isolated from the Okinawa Trough.</title>
        <authorList>
            <person name="Li J."/>
        </authorList>
    </citation>
    <scope>NUCLEOTIDE SEQUENCE [LARGE SCALE GENOMIC DNA]</scope>
</reference>
<evidence type="ECO:0000256" key="2">
    <source>
        <dbReference type="ARBA" id="ARBA00022723"/>
    </source>
</evidence>